<evidence type="ECO:0000259" key="7">
    <source>
        <dbReference type="SMART" id="SM00014"/>
    </source>
</evidence>
<evidence type="ECO:0000256" key="5">
    <source>
        <dbReference type="ARBA" id="ARBA00023136"/>
    </source>
</evidence>
<evidence type="ECO:0000256" key="6">
    <source>
        <dbReference type="SAM" id="Phobius"/>
    </source>
</evidence>
<evidence type="ECO:0000256" key="3">
    <source>
        <dbReference type="ARBA" id="ARBA00022692"/>
    </source>
</evidence>
<dbReference type="Pfam" id="PF01569">
    <property type="entry name" value="PAP2"/>
    <property type="match status" value="1"/>
</dbReference>
<proteinExistence type="inferred from homology"/>
<sequence length="285" mass="32116">MITFAKRYFGQDSLSWFHKSYILDWVFVSLLWLISYFISYWPVYEREFSLTDKTIAHSHKENQVGSGFNFTAALFVPLLLVIVVGFKNRSIVELHHGTLALLAGRGLARMITEYFKHRVGRLRPDFLARCKWDEVAELCAGKKSSILDGRMSFPSGHSSTAFAGMIFLTLWIAGQTAAICLSAGPSVRWMPSRLAALALTLAPISWATHVAFTRIEDHRHHMEDVIVGSLIGTFSAAICYLLFWPSPFHISSFNSSGRTEARYLYISTAQSRGTYELTTTNDDVV</sequence>
<feature type="transmembrane region" description="Helical" evidence="6">
    <location>
        <begin position="64"/>
        <end position="86"/>
    </location>
</feature>
<feature type="domain" description="Phosphatidic acid phosphatase type 2/haloperoxidase" evidence="7">
    <location>
        <begin position="96"/>
        <end position="240"/>
    </location>
</feature>
<evidence type="ECO:0000313" key="8">
    <source>
        <dbReference type="EMBL" id="KAF7770423.1"/>
    </source>
</evidence>
<feature type="transmembrane region" description="Helical" evidence="6">
    <location>
        <begin position="21"/>
        <end position="44"/>
    </location>
</feature>
<evidence type="ECO:0000256" key="1">
    <source>
        <dbReference type="ARBA" id="ARBA00004141"/>
    </source>
</evidence>
<dbReference type="SMART" id="SM00014">
    <property type="entry name" value="acidPPc"/>
    <property type="match status" value="1"/>
</dbReference>
<keyword evidence="4 6" id="KW-1133">Transmembrane helix</keyword>
<dbReference type="PANTHER" id="PTHR10165">
    <property type="entry name" value="LIPID PHOSPHATE PHOSPHATASE"/>
    <property type="match status" value="1"/>
</dbReference>
<dbReference type="GO" id="GO:0016020">
    <property type="term" value="C:membrane"/>
    <property type="evidence" value="ECO:0007669"/>
    <property type="project" value="UniProtKB-SubCell"/>
</dbReference>
<comment type="caution">
    <text evidence="8">The sequence shown here is derived from an EMBL/GenBank/DDBJ whole genome shotgun (WGS) entry which is preliminary data.</text>
</comment>
<dbReference type="GO" id="GO:0008195">
    <property type="term" value="F:phosphatidate phosphatase activity"/>
    <property type="evidence" value="ECO:0007669"/>
    <property type="project" value="TreeGrafter"/>
</dbReference>
<evidence type="ECO:0000256" key="4">
    <source>
        <dbReference type="ARBA" id="ARBA00022989"/>
    </source>
</evidence>
<accession>A0A8H7F036</accession>
<comment type="similarity">
    <text evidence="2">Belongs to the PA-phosphatase related phosphoesterase family.</text>
</comment>
<dbReference type="AlphaFoldDB" id="A0A8H7F036"/>
<feature type="transmembrane region" description="Helical" evidence="6">
    <location>
        <begin position="160"/>
        <end position="184"/>
    </location>
</feature>
<organism evidence="8 9">
    <name type="scientific">Agaricus bisporus var. burnettii</name>
    <dbReference type="NCBI Taxonomy" id="192524"/>
    <lineage>
        <taxon>Eukaryota</taxon>
        <taxon>Fungi</taxon>
        <taxon>Dikarya</taxon>
        <taxon>Basidiomycota</taxon>
        <taxon>Agaricomycotina</taxon>
        <taxon>Agaricomycetes</taxon>
        <taxon>Agaricomycetidae</taxon>
        <taxon>Agaricales</taxon>
        <taxon>Agaricineae</taxon>
        <taxon>Agaricaceae</taxon>
        <taxon>Agaricus</taxon>
    </lineage>
</organism>
<feature type="transmembrane region" description="Helical" evidence="6">
    <location>
        <begin position="225"/>
        <end position="244"/>
    </location>
</feature>
<dbReference type="InterPro" id="IPR036938">
    <property type="entry name" value="PAP2/HPO_sf"/>
</dbReference>
<dbReference type="InterPro" id="IPR043216">
    <property type="entry name" value="PAP-like"/>
</dbReference>
<keyword evidence="3 6" id="KW-0812">Transmembrane</keyword>
<comment type="subcellular location">
    <subcellularLocation>
        <location evidence="1">Membrane</location>
        <topology evidence="1">Multi-pass membrane protein</topology>
    </subcellularLocation>
</comment>
<dbReference type="CDD" id="cd03390">
    <property type="entry name" value="PAP2_containing_1_like"/>
    <property type="match status" value="1"/>
</dbReference>
<name>A0A8H7F036_AGABI</name>
<reference evidence="8 9" key="1">
    <citation type="journal article" name="Sci. Rep.">
        <title>Telomere-to-telomere assembled and centromere annotated genomes of the two main subspecies of the button mushroom Agaricus bisporus reveal especially polymorphic chromosome ends.</title>
        <authorList>
            <person name="Sonnenberg A.S.M."/>
            <person name="Sedaghat-Telgerd N."/>
            <person name="Lavrijssen B."/>
            <person name="Ohm R.A."/>
            <person name="Hendrickx P.M."/>
            <person name="Scholtmeijer K."/>
            <person name="Baars J.J.P."/>
            <person name="van Peer A."/>
        </authorList>
    </citation>
    <scope>NUCLEOTIDE SEQUENCE [LARGE SCALE GENOMIC DNA]</scope>
    <source>
        <strain evidence="8 9">H119_p4</strain>
    </source>
</reference>
<evidence type="ECO:0000256" key="2">
    <source>
        <dbReference type="ARBA" id="ARBA00008816"/>
    </source>
</evidence>
<dbReference type="EMBL" id="JABXXO010000009">
    <property type="protein sequence ID" value="KAF7770423.1"/>
    <property type="molecule type" value="Genomic_DNA"/>
</dbReference>
<feature type="transmembrane region" description="Helical" evidence="6">
    <location>
        <begin position="190"/>
        <end position="213"/>
    </location>
</feature>
<dbReference type="SUPFAM" id="SSF48317">
    <property type="entry name" value="Acid phosphatase/Vanadium-dependent haloperoxidase"/>
    <property type="match status" value="1"/>
</dbReference>
<gene>
    <name evidence="8" type="ORF">Agabi119p4_6397</name>
</gene>
<keyword evidence="5 6" id="KW-0472">Membrane</keyword>
<dbReference type="Gene3D" id="1.20.144.10">
    <property type="entry name" value="Phosphatidic acid phosphatase type 2/haloperoxidase"/>
    <property type="match status" value="1"/>
</dbReference>
<dbReference type="GO" id="GO:0046839">
    <property type="term" value="P:phospholipid dephosphorylation"/>
    <property type="evidence" value="ECO:0007669"/>
    <property type="project" value="TreeGrafter"/>
</dbReference>
<protein>
    <recommendedName>
        <fullName evidence="7">Phosphatidic acid phosphatase type 2/haloperoxidase domain-containing protein</fullName>
    </recommendedName>
</protein>
<dbReference type="Proteomes" id="UP000629468">
    <property type="component" value="Unassembled WGS sequence"/>
</dbReference>
<evidence type="ECO:0000313" key="9">
    <source>
        <dbReference type="Proteomes" id="UP000629468"/>
    </source>
</evidence>
<dbReference type="InterPro" id="IPR000326">
    <property type="entry name" value="PAP2/HPO"/>
</dbReference>
<dbReference type="PANTHER" id="PTHR10165:SF35">
    <property type="entry name" value="RE23632P"/>
    <property type="match status" value="1"/>
</dbReference>
<dbReference type="GO" id="GO:0006644">
    <property type="term" value="P:phospholipid metabolic process"/>
    <property type="evidence" value="ECO:0007669"/>
    <property type="project" value="InterPro"/>
</dbReference>